<protein>
    <submittedName>
        <fullName evidence="2">Uncharacterized protein</fullName>
    </submittedName>
</protein>
<accession>A0ABW2JDU4</accession>
<keyword evidence="3" id="KW-1185">Reference proteome</keyword>
<dbReference type="Proteomes" id="UP001596523">
    <property type="component" value="Unassembled WGS sequence"/>
</dbReference>
<reference evidence="3" key="1">
    <citation type="journal article" date="2019" name="Int. J. Syst. Evol. Microbiol.">
        <title>The Global Catalogue of Microorganisms (GCM) 10K type strain sequencing project: providing services to taxonomists for standard genome sequencing and annotation.</title>
        <authorList>
            <consortium name="The Broad Institute Genomics Platform"/>
            <consortium name="The Broad Institute Genome Sequencing Center for Infectious Disease"/>
            <person name="Wu L."/>
            <person name="Ma J."/>
        </authorList>
    </citation>
    <scope>NUCLEOTIDE SEQUENCE [LARGE SCALE GENOMIC DNA]</scope>
    <source>
        <strain evidence="3">SYNS20</strain>
    </source>
</reference>
<sequence length="45" mass="4527">MPTRSGDDTSNTCGWECGRGRHTNDTSSEGAKPLACAVAGAAMGV</sequence>
<evidence type="ECO:0000313" key="3">
    <source>
        <dbReference type="Proteomes" id="UP001596523"/>
    </source>
</evidence>
<evidence type="ECO:0000313" key="2">
    <source>
        <dbReference type="EMBL" id="MFC7304181.1"/>
    </source>
</evidence>
<proteinExistence type="predicted"/>
<comment type="caution">
    <text evidence="2">The sequence shown here is derived from an EMBL/GenBank/DDBJ whole genome shotgun (WGS) entry which is preliminary data.</text>
</comment>
<dbReference type="RefSeq" id="WP_381828120.1">
    <property type="nucleotide sequence ID" value="NZ_JBHTCF010000002.1"/>
</dbReference>
<organism evidence="2 3">
    <name type="scientific">Streptomyces monticola</name>
    <dbReference type="NCBI Taxonomy" id="2666263"/>
    <lineage>
        <taxon>Bacteria</taxon>
        <taxon>Bacillati</taxon>
        <taxon>Actinomycetota</taxon>
        <taxon>Actinomycetes</taxon>
        <taxon>Kitasatosporales</taxon>
        <taxon>Streptomycetaceae</taxon>
        <taxon>Streptomyces</taxon>
    </lineage>
</organism>
<dbReference type="EMBL" id="JBHTCF010000002">
    <property type="protein sequence ID" value="MFC7304181.1"/>
    <property type="molecule type" value="Genomic_DNA"/>
</dbReference>
<gene>
    <name evidence="2" type="ORF">ACFQVC_08155</name>
</gene>
<name>A0ABW2JDU4_9ACTN</name>
<feature type="region of interest" description="Disordered" evidence="1">
    <location>
        <begin position="1"/>
        <end position="30"/>
    </location>
</feature>
<evidence type="ECO:0000256" key="1">
    <source>
        <dbReference type="SAM" id="MobiDB-lite"/>
    </source>
</evidence>